<evidence type="ECO:0000313" key="1">
    <source>
        <dbReference type="EMBL" id="CAI2369888.1"/>
    </source>
</evidence>
<dbReference type="Proteomes" id="UP001295684">
    <property type="component" value="Unassembled WGS sequence"/>
</dbReference>
<comment type="caution">
    <text evidence="1">The sequence shown here is derived from an EMBL/GenBank/DDBJ whole genome shotgun (WGS) entry which is preliminary data.</text>
</comment>
<protein>
    <submittedName>
        <fullName evidence="1">Uncharacterized protein</fullName>
    </submittedName>
</protein>
<dbReference type="EMBL" id="CAMPGE010011043">
    <property type="protein sequence ID" value="CAI2369888.1"/>
    <property type="molecule type" value="Genomic_DNA"/>
</dbReference>
<sequence length="164" mass="18990">MRRSVIIAPKKSTLNEKLKDVMNQKTSRKSSIGASKGAKLMFSPQRTVKMQSLNTNSSKLEKKAGVKSPDEFRKMIKNAMNKNKKSIREMKRDDFIKVMKSFGYHINQVQAIEAFIEFQGSPNEPSREVDFNRLLKWIELNIHRIKNTENLSRKLSSKMQKNSN</sequence>
<proteinExistence type="predicted"/>
<gene>
    <name evidence="1" type="ORF">ECRASSUSDP1_LOCUS11192</name>
</gene>
<reference evidence="1" key="1">
    <citation type="submission" date="2023-07" db="EMBL/GenBank/DDBJ databases">
        <authorList>
            <consortium name="AG Swart"/>
            <person name="Singh M."/>
            <person name="Singh A."/>
            <person name="Seah K."/>
            <person name="Emmerich C."/>
        </authorList>
    </citation>
    <scope>NUCLEOTIDE SEQUENCE</scope>
    <source>
        <strain evidence="1">DP1</strain>
    </source>
</reference>
<evidence type="ECO:0000313" key="2">
    <source>
        <dbReference type="Proteomes" id="UP001295684"/>
    </source>
</evidence>
<accession>A0AAD1UM69</accession>
<name>A0AAD1UM69_EUPCR</name>
<keyword evidence="2" id="KW-1185">Reference proteome</keyword>
<organism evidence="1 2">
    <name type="scientific">Euplotes crassus</name>
    <dbReference type="NCBI Taxonomy" id="5936"/>
    <lineage>
        <taxon>Eukaryota</taxon>
        <taxon>Sar</taxon>
        <taxon>Alveolata</taxon>
        <taxon>Ciliophora</taxon>
        <taxon>Intramacronucleata</taxon>
        <taxon>Spirotrichea</taxon>
        <taxon>Hypotrichia</taxon>
        <taxon>Euplotida</taxon>
        <taxon>Euplotidae</taxon>
        <taxon>Moneuplotes</taxon>
    </lineage>
</organism>
<dbReference type="AlphaFoldDB" id="A0AAD1UM69"/>